<comment type="similarity">
    <text evidence="1">Belongs to the antirestriction protein family.</text>
</comment>
<reference evidence="2" key="1">
    <citation type="submission" date="2022-03" db="EMBL/GenBank/DDBJ databases">
        <title>ESBL-producing Moellerella wisconsensis and Escherichia marmotae isolated from wild game meat.</title>
        <authorList>
            <person name="Biggel M."/>
        </authorList>
    </citation>
    <scope>NUCLEOTIDE SEQUENCE</scope>
    <source>
        <strain evidence="2">W51</strain>
    </source>
</reference>
<sequence>MMNTIIPVTDISECIQTNIVPISKRQDFWQTYFGSINGFATFEVVIFTIMGQFCDEYTGGYWEYCTLPNGGAFIYPDLGDEKLTLFNMHNGNEALLSPEAAGVAICLMLYSLWSFRAESELLVERFYQLRDYAIQHPESSAIFHLID</sequence>
<proteinExistence type="inferred from homology"/>
<evidence type="ECO:0000256" key="1">
    <source>
        <dbReference type="ARBA" id="ARBA00008618"/>
    </source>
</evidence>
<dbReference type="EMBL" id="CP093245">
    <property type="protein sequence ID" value="UNH30841.1"/>
    <property type="molecule type" value="Genomic_DNA"/>
</dbReference>
<gene>
    <name evidence="2" type="ORF">MNY72_00480</name>
</gene>
<accession>A0A9Q8Q2J8</accession>
<dbReference type="InterPro" id="IPR004914">
    <property type="entry name" value="Antirestrict"/>
</dbReference>
<dbReference type="Pfam" id="PF03230">
    <property type="entry name" value="Antirestrict"/>
    <property type="match status" value="1"/>
</dbReference>
<name>A0A9Q8Q2J8_9GAMM</name>
<dbReference type="RefSeq" id="WP_241542224.1">
    <property type="nucleotide sequence ID" value="NZ_CAWQWN010000001.1"/>
</dbReference>
<evidence type="ECO:0000313" key="2">
    <source>
        <dbReference type="EMBL" id="UNH30841.1"/>
    </source>
</evidence>
<dbReference type="Gene3D" id="3.30.70.3580">
    <property type="entry name" value="Antirestriction protein"/>
    <property type="match status" value="1"/>
</dbReference>
<dbReference type="Proteomes" id="UP000829116">
    <property type="component" value="Chromosome"/>
</dbReference>
<dbReference type="InterPro" id="IPR042297">
    <property type="entry name" value="Antirestriction_sf"/>
</dbReference>
<evidence type="ECO:0000313" key="3">
    <source>
        <dbReference type="Proteomes" id="UP000829116"/>
    </source>
</evidence>
<organism evidence="2 3">
    <name type="scientific">Moellerella wisconsensis</name>
    <dbReference type="NCBI Taxonomy" id="158849"/>
    <lineage>
        <taxon>Bacteria</taxon>
        <taxon>Pseudomonadati</taxon>
        <taxon>Pseudomonadota</taxon>
        <taxon>Gammaproteobacteria</taxon>
        <taxon>Enterobacterales</taxon>
        <taxon>Morganellaceae</taxon>
        <taxon>Moellerella</taxon>
    </lineage>
</organism>
<protein>
    <submittedName>
        <fullName evidence="2">Antirestriction protein</fullName>
    </submittedName>
</protein>
<dbReference type="AlphaFoldDB" id="A0A9Q8Q2J8"/>